<proteinExistence type="predicted"/>
<dbReference type="AlphaFoldDB" id="A0A0C2WL20"/>
<protein>
    <submittedName>
        <fullName evidence="1">Uncharacterized protein</fullName>
    </submittedName>
</protein>
<sequence>MAQLITSYASSEQQGPQTTFLRGFWLIPASRRQRDGRCKVNTTIGYQVQIVLDRYIIKCDCTHFVNKLFGDASRS</sequence>
<reference evidence="1 2" key="1">
    <citation type="submission" date="2014-04" db="EMBL/GenBank/DDBJ databases">
        <title>Evolutionary Origins and Diversification of the Mycorrhizal Mutualists.</title>
        <authorList>
            <consortium name="DOE Joint Genome Institute"/>
            <consortium name="Mycorrhizal Genomics Consortium"/>
            <person name="Kohler A."/>
            <person name="Kuo A."/>
            <person name="Nagy L.G."/>
            <person name="Floudas D."/>
            <person name="Copeland A."/>
            <person name="Barry K.W."/>
            <person name="Cichocki N."/>
            <person name="Veneault-Fourrey C."/>
            <person name="LaButti K."/>
            <person name="Lindquist E.A."/>
            <person name="Lipzen A."/>
            <person name="Lundell T."/>
            <person name="Morin E."/>
            <person name="Murat C."/>
            <person name="Riley R."/>
            <person name="Ohm R."/>
            <person name="Sun H."/>
            <person name="Tunlid A."/>
            <person name="Henrissat B."/>
            <person name="Grigoriev I.V."/>
            <person name="Hibbett D.S."/>
            <person name="Martin F."/>
        </authorList>
    </citation>
    <scope>NUCLEOTIDE SEQUENCE [LARGE SCALE GENOMIC DNA]</scope>
    <source>
        <strain evidence="1 2">Koide BX008</strain>
    </source>
</reference>
<accession>A0A0C2WL20</accession>
<evidence type="ECO:0000313" key="1">
    <source>
        <dbReference type="EMBL" id="KIL57381.1"/>
    </source>
</evidence>
<dbReference type="InParanoid" id="A0A0C2WL20"/>
<name>A0A0C2WL20_AMAMK</name>
<gene>
    <name evidence="1" type="ORF">M378DRAFT_171804</name>
</gene>
<dbReference type="EMBL" id="KN818372">
    <property type="protein sequence ID" value="KIL57381.1"/>
    <property type="molecule type" value="Genomic_DNA"/>
</dbReference>
<dbReference type="HOGENOM" id="CLU_2670552_0_0_1"/>
<evidence type="ECO:0000313" key="2">
    <source>
        <dbReference type="Proteomes" id="UP000054549"/>
    </source>
</evidence>
<keyword evidence="2" id="KW-1185">Reference proteome</keyword>
<organism evidence="1 2">
    <name type="scientific">Amanita muscaria (strain Koide BX008)</name>
    <dbReference type="NCBI Taxonomy" id="946122"/>
    <lineage>
        <taxon>Eukaryota</taxon>
        <taxon>Fungi</taxon>
        <taxon>Dikarya</taxon>
        <taxon>Basidiomycota</taxon>
        <taxon>Agaricomycotina</taxon>
        <taxon>Agaricomycetes</taxon>
        <taxon>Agaricomycetidae</taxon>
        <taxon>Agaricales</taxon>
        <taxon>Pluteineae</taxon>
        <taxon>Amanitaceae</taxon>
        <taxon>Amanita</taxon>
    </lineage>
</organism>
<dbReference type="Proteomes" id="UP000054549">
    <property type="component" value="Unassembled WGS sequence"/>
</dbReference>